<accession>A0AAQ2WX20</accession>
<evidence type="ECO:0000313" key="2">
    <source>
        <dbReference type="Proteomes" id="UP001164544"/>
    </source>
</evidence>
<dbReference type="AlphaFoldDB" id="A0AAQ2WX20"/>
<organism evidence="1 2">
    <name type="scientific">Borrelia miyamotoi</name>
    <dbReference type="NCBI Taxonomy" id="47466"/>
    <lineage>
        <taxon>Bacteria</taxon>
        <taxon>Pseudomonadati</taxon>
        <taxon>Spirochaetota</taxon>
        <taxon>Spirochaetia</taxon>
        <taxon>Spirochaetales</taxon>
        <taxon>Borreliaceae</taxon>
        <taxon>Borrelia</taxon>
    </lineage>
</organism>
<dbReference type="EMBL" id="CP114637">
    <property type="protein sequence ID" value="WAZ91199.1"/>
    <property type="molecule type" value="Genomic_DNA"/>
</dbReference>
<name>A0AAQ2WX20_9SPIR</name>
<sequence length="97" mass="11461">MCIIVEIISNLSLDLDFHEHLNKIEDDLGENIYYYKIYNVHGKRERVKSKLMGLILPEENFILIVYAEKLAVIERLRKVVETLKQEYLAEGIRDLLL</sequence>
<gene>
    <name evidence="1" type="ORF">O5398_03645</name>
</gene>
<evidence type="ECO:0000313" key="1">
    <source>
        <dbReference type="EMBL" id="WAZ91199.1"/>
    </source>
</evidence>
<dbReference type="Proteomes" id="UP001164544">
    <property type="component" value="Chromosome"/>
</dbReference>
<dbReference type="KEGG" id="bmiy:RJ61_00675"/>
<proteinExistence type="predicted"/>
<protein>
    <submittedName>
        <fullName evidence="1">Uncharacterized protein</fullName>
    </submittedName>
</protein>
<reference evidence="1" key="1">
    <citation type="submission" date="2022-12" db="EMBL/GenBank/DDBJ databases">
        <title>B. miyamotoi WGS.</title>
        <authorList>
            <person name="Kuleshov K.V."/>
            <person name="Hoornstra D."/>
            <person name="Hovius J.W."/>
            <person name="Platonov A.E."/>
            <person name="Telford S.R. III."/>
        </authorList>
    </citation>
    <scope>NUCLEOTIDE SEQUENCE</scope>
    <source>
        <strain evidence="1">410</strain>
    </source>
</reference>
<dbReference type="RefSeq" id="WP_020954533.1">
    <property type="nucleotide sequence ID" value="NZ_CP010308.1"/>
</dbReference>